<dbReference type="PROSITE" id="PS51257">
    <property type="entry name" value="PROKAR_LIPOPROTEIN"/>
    <property type="match status" value="1"/>
</dbReference>
<dbReference type="AlphaFoldDB" id="R6TPB6"/>
<dbReference type="STRING" id="1263015.BN580_00605"/>
<evidence type="ECO:0000256" key="1">
    <source>
        <dbReference type="SAM" id="SignalP"/>
    </source>
</evidence>
<sequence>MKNKRILTVIALCMAALTLAFAFSSCAKKKTPTKFVFDAVEATANGAAASDLEKLFDSAAKGGELEVIFKGNDTTAALVEISGLSLKTQFGGNTSLATVALTKGDKSADLKLWQTAGKMMALSSSLTGDTVYSVDLEKGKDSYLASIFGKADSNFSLIGIFGENGEMFDNIKKNAELGKTLKALAEKYEKLIIRTVDANAKTSLENGTATIELNSESIKKIAKELYSAAKNDKELRDTLNTLLSAPSIGKPGTSAEEDLDDWDFDDDDSEGVISIPEKSDWVKNFFDSEDTLNEALKALDEADVTVVLTVTAGKKNIITKATLDVTVEVKETKKKTVAKAVLDLTDAAKKTLTLTSEESEGEGEPKKEEIVVTYNISENSKEKYSASLSVKNGDVTVDNLLKIDYNRTSGEYTVSFSAAGMGLPVDRLSVSGVLKYDSKSMTLTVTSINFGAPITIDLTVKLTAGTTAPVFPKTTTDLFSIDEAGAEDLMNKIMTGLSDLGLFGGNDSDSDFDF</sequence>
<evidence type="ECO:0000313" key="2">
    <source>
        <dbReference type="EMBL" id="CDC69751.1"/>
    </source>
</evidence>
<evidence type="ECO:0000313" key="3">
    <source>
        <dbReference type="Proteomes" id="UP000017938"/>
    </source>
</evidence>
<reference evidence="2" key="1">
    <citation type="submission" date="2012-11" db="EMBL/GenBank/DDBJ databases">
        <title>Dependencies among metagenomic species, viruses, plasmids and units of genetic variation.</title>
        <authorList>
            <person name="Nielsen H.B."/>
            <person name="Almeida M."/>
            <person name="Juncker A.S."/>
            <person name="Rasmussen S."/>
            <person name="Li J."/>
            <person name="Sunagawa S."/>
            <person name="Plichta D."/>
            <person name="Gautier L."/>
            <person name="Le Chatelier E."/>
            <person name="Peletier E."/>
            <person name="Bonde I."/>
            <person name="Nielsen T."/>
            <person name="Manichanh C."/>
            <person name="Arumugam M."/>
            <person name="Batto J."/>
            <person name="Santos M.B.Q.D."/>
            <person name="Blom N."/>
            <person name="Borruel N."/>
            <person name="Burgdorf K.S."/>
            <person name="Boumezbeur F."/>
            <person name="Casellas F."/>
            <person name="Dore J."/>
            <person name="Guarner F."/>
            <person name="Hansen T."/>
            <person name="Hildebrand F."/>
            <person name="Kaas R.S."/>
            <person name="Kennedy S."/>
            <person name="Kristiansen K."/>
            <person name="Kultima J.R."/>
            <person name="Leonard P."/>
            <person name="Levenez F."/>
            <person name="Lund O."/>
            <person name="Moumen B."/>
            <person name="Le Paslier D."/>
            <person name="Pons N."/>
            <person name="Pedersen O."/>
            <person name="Prifti E."/>
            <person name="Qin J."/>
            <person name="Raes J."/>
            <person name="Tap J."/>
            <person name="Tims S."/>
            <person name="Ussery D.W."/>
            <person name="Yamada T."/>
            <person name="MetaHit consortium"/>
            <person name="Renault P."/>
            <person name="Sicheritz-Ponten T."/>
            <person name="Bork P."/>
            <person name="Wang J."/>
            <person name="Brunak S."/>
            <person name="Ehrlich S.D."/>
        </authorList>
    </citation>
    <scope>NUCLEOTIDE SEQUENCE [LARGE SCALE GENOMIC DNA]</scope>
</reference>
<feature type="chain" id="PRO_5004432682" description="Lipoprotein" evidence="1">
    <location>
        <begin position="23"/>
        <end position="514"/>
    </location>
</feature>
<gene>
    <name evidence="2" type="ORF">BN580_00605</name>
</gene>
<dbReference type="EMBL" id="CBFW010000012">
    <property type="protein sequence ID" value="CDC69751.1"/>
    <property type="molecule type" value="Genomic_DNA"/>
</dbReference>
<feature type="signal peptide" evidence="1">
    <location>
        <begin position="1"/>
        <end position="22"/>
    </location>
</feature>
<evidence type="ECO:0008006" key="4">
    <source>
        <dbReference type="Google" id="ProtNLM"/>
    </source>
</evidence>
<keyword evidence="1" id="KW-0732">Signal</keyword>
<accession>R6TPB6</accession>
<proteinExistence type="predicted"/>
<protein>
    <recommendedName>
        <fullName evidence="4">Lipoprotein</fullName>
    </recommendedName>
</protein>
<comment type="caution">
    <text evidence="2">The sequence shown here is derived from an EMBL/GenBank/DDBJ whole genome shotgun (WGS) entry which is preliminary data.</text>
</comment>
<dbReference type="Proteomes" id="UP000017938">
    <property type="component" value="Unassembled WGS sequence"/>
</dbReference>
<name>R6TPB6_9BACT</name>
<organism evidence="2 3">
    <name type="scientific">Candidatus Colimorpha enterica</name>
    <dbReference type="NCBI Taxonomy" id="3083063"/>
    <lineage>
        <taxon>Bacteria</taxon>
        <taxon>Pseudomonadati</taxon>
        <taxon>Bacteroidota</taxon>
        <taxon>Bacteroidia</taxon>
        <taxon>Bacteroidales</taxon>
        <taxon>Candidatus Colimorpha</taxon>
    </lineage>
</organism>